<dbReference type="AlphaFoldDB" id="A0A1I4QP40"/>
<dbReference type="PANTHER" id="PTHR39081:SF1">
    <property type="entry name" value="MUT7-C RNASE DOMAIN-CONTAINING PROTEIN"/>
    <property type="match status" value="1"/>
</dbReference>
<evidence type="ECO:0000313" key="2">
    <source>
        <dbReference type="EMBL" id="SFM41852.1"/>
    </source>
</evidence>
<gene>
    <name evidence="2" type="ORF">SAMN05660836_00146</name>
</gene>
<reference evidence="2 3" key="1">
    <citation type="submission" date="2016-10" db="EMBL/GenBank/DDBJ databases">
        <authorList>
            <person name="de Groot N.N."/>
        </authorList>
    </citation>
    <scope>NUCLEOTIDE SEQUENCE [LARGE SCALE GENOMIC DNA]</scope>
    <source>
        <strain evidence="2 3">DSM 9990</strain>
    </source>
</reference>
<evidence type="ECO:0000313" key="3">
    <source>
        <dbReference type="Proteomes" id="UP000199611"/>
    </source>
</evidence>
<sequence>MLCEVPRFAVDAMLGKMAKWLRFMGFDTLYVYVRYPHEVRRLVSEGRVFVTRNRRWQGMKGVIVISANDLDDQIVELAEVLDFALPDDDEWFSRCGRCNAVLEQVDRRSVTGMVPEYVWETTEEFFRCPTCGKVYWPGSHVERMQGKLESLKRALAEKGGRDYGGSF</sequence>
<dbReference type="Proteomes" id="UP000199611">
    <property type="component" value="Unassembled WGS sequence"/>
</dbReference>
<dbReference type="STRING" id="39841.SAMN05660836_00146"/>
<dbReference type="SUPFAM" id="SSF57802">
    <property type="entry name" value="Rubredoxin-like"/>
    <property type="match status" value="1"/>
</dbReference>
<keyword evidence="3" id="KW-1185">Reference proteome</keyword>
<dbReference type="InterPro" id="IPR002782">
    <property type="entry name" value="Mut7-C_RNAse_dom"/>
</dbReference>
<name>A0A1I4QP40_9BACT</name>
<evidence type="ECO:0000259" key="1">
    <source>
        <dbReference type="Pfam" id="PF01927"/>
    </source>
</evidence>
<dbReference type="Pfam" id="PF01927">
    <property type="entry name" value="Mut7-C"/>
    <property type="match status" value="1"/>
</dbReference>
<dbReference type="PANTHER" id="PTHR39081">
    <property type="entry name" value="MUT7-C DOMAIN-CONTAINING PROTEIN"/>
    <property type="match status" value="1"/>
</dbReference>
<dbReference type="RefSeq" id="WP_093392682.1">
    <property type="nucleotide sequence ID" value="NZ_FOUU01000001.1"/>
</dbReference>
<feature type="domain" description="Mut7-C RNAse" evidence="1">
    <location>
        <begin position="6"/>
        <end position="147"/>
    </location>
</feature>
<organism evidence="2 3">
    <name type="scientific">Thermodesulforhabdus norvegica</name>
    <dbReference type="NCBI Taxonomy" id="39841"/>
    <lineage>
        <taxon>Bacteria</taxon>
        <taxon>Pseudomonadati</taxon>
        <taxon>Thermodesulfobacteriota</taxon>
        <taxon>Syntrophobacteria</taxon>
        <taxon>Syntrophobacterales</taxon>
        <taxon>Thermodesulforhabdaceae</taxon>
        <taxon>Thermodesulforhabdus</taxon>
    </lineage>
</organism>
<protein>
    <recommendedName>
        <fullName evidence="1">Mut7-C RNAse domain-containing protein</fullName>
    </recommendedName>
</protein>
<dbReference type="OrthoDB" id="9797655at2"/>
<proteinExistence type="predicted"/>
<dbReference type="EMBL" id="FOUU01000001">
    <property type="protein sequence ID" value="SFM41852.1"/>
    <property type="molecule type" value="Genomic_DNA"/>
</dbReference>
<accession>A0A1I4QP40</accession>